<dbReference type="InterPro" id="IPR001387">
    <property type="entry name" value="Cro/C1-type_HTH"/>
</dbReference>
<evidence type="ECO:0000313" key="3">
    <source>
        <dbReference type="Proteomes" id="UP001596191"/>
    </source>
</evidence>
<name>A0ABW1TQ53_9LACO</name>
<dbReference type="CDD" id="cd00093">
    <property type="entry name" value="HTH_XRE"/>
    <property type="match status" value="1"/>
</dbReference>
<dbReference type="SMART" id="SM00530">
    <property type="entry name" value="HTH_XRE"/>
    <property type="match status" value="1"/>
</dbReference>
<dbReference type="Gene3D" id="1.10.260.40">
    <property type="entry name" value="lambda repressor-like DNA-binding domains"/>
    <property type="match status" value="1"/>
</dbReference>
<dbReference type="Proteomes" id="UP001596191">
    <property type="component" value="Unassembled WGS sequence"/>
</dbReference>
<dbReference type="EMBL" id="JBHSSJ010000014">
    <property type="protein sequence ID" value="MFC6275735.1"/>
    <property type="molecule type" value="Genomic_DNA"/>
</dbReference>
<sequence>METSHVMFNPETNRREIFTEVTQTEKVSVKNLSGLTVQHHYWRDSTGELWVDFDHPLENVQADFAAYRKQLGLMSPQEIRELRSNLGLPVREFSEKLGLGSSTVSQIENNQRVQTGYQDNLFKWAKGIQFDAAVSPENPKS</sequence>
<feature type="domain" description="HTH cro/C1-type" evidence="1">
    <location>
        <begin position="79"/>
        <end position="112"/>
    </location>
</feature>
<protein>
    <submittedName>
        <fullName evidence="2">Helix-turn-helix domain-containing protein</fullName>
    </submittedName>
</protein>
<comment type="caution">
    <text evidence="2">The sequence shown here is derived from an EMBL/GenBank/DDBJ whole genome shotgun (WGS) entry which is preliminary data.</text>
</comment>
<keyword evidence="3" id="KW-1185">Reference proteome</keyword>
<organism evidence="2 3">
    <name type="scientific">Levilactobacillus tangyuanensis</name>
    <dbReference type="NCBI Taxonomy" id="2486021"/>
    <lineage>
        <taxon>Bacteria</taxon>
        <taxon>Bacillati</taxon>
        <taxon>Bacillota</taxon>
        <taxon>Bacilli</taxon>
        <taxon>Lactobacillales</taxon>
        <taxon>Lactobacillaceae</taxon>
        <taxon>Levilactobacillus</taxon>
    </lineage>
</organism>
<evidence type="ECO:0000259" key="1">
    <source>
        <dbReference type="PROSITE" id="PS50943"/>
    </source>
</evidence>
<dbReference type="PROSITE" id="PS50943">
    <property type="entry name" value="HTH_CROC1"/>
    <property type="match status" value="1"/>
</dbReference>
<dbReference type="InterPro" id="IPR010982">
    <property type="entry name" value="Lambda_DNA-bd_dom_sf"/>
</dbReference>
<accession>A0ABW1TQ53</accession>
<evidence type="ECO:0000313" key="2">
    <source>
        <dbReference type="EMBL" id="MFC6275735.1"/>
    </source>
</evidence>
<reference evidence="3" key="1">
    <citation type="journal article" date="2019" name="Int. J. Syst. Evol. Microbiol.">
        <title>The Global Catalogue of Microorganisms (GCM) 10K type strain sequencing project: providing services to taxonomists for standard genome sequencing and annotation.</title>
        <authorList>
            <consortium name="The Broad Institute Genomics Platform"/>
            <consortium name="The Broad Institute Genome Sequencing Center for Infectious Disease"/>
            <person name="Wu L."/>
            <person name="Ma J."/>
        </authorList>
    </citation>
    <scope>NUCLEOTIDE SEQUENCE [LARGE SCALE GENOMIC DNA]</scope>
    <source>
        <strain evidence="3">CCM 8907</strain>
    </source>
</reference>
<dbReference type="SUPFAM" id="SSF47413">
    <property type="entry name" value="lambda repressor-like DNA-binding domains"/>
    <property type="match status" value="1"/>
</dbReference>
<gene>
    <name evidence="2" type="ORF">ACFQET_09505</name>
</gene>
<dbReference type="Pfam" id="PF01381">
    <property type="entry name" value="HTH_3"/>
    <property type="match status" value="1"/>
</dbReference>
<proteinExistence type="predicted"/>
<dbReference type="RefSeq" id="WP_125642912.1">
    <property type="nucleotide sequence ID" value="NZ_JBHSSJ010000014.1"/>
</dbReference>